<gene>
    <name evidence="3" type="ORF">LY89DRAFT_761555</name>
</gene>
<reference evidence="3 4" key="1">
    <citation type="submission" date="2015-10" db="EMBL/GenBank/DDBJ databases">
        <title>Full genome of DAOMC 229536 Phialocephala scopiformis, a fungal endophyte of spruce producing the potent anti-insectan compound rugulosin.</title>
        <authorList>
            <consortium name="DOE Joint Genome Institute"/>
            <person name="Walker A.K."/>
            <person name="Frasz S.L."/>
            <person name="Seifert K.A."/>
            <person name="Miller J.D."/>
            <person name="Mondo S.J."/>
            <person name="Labutti K."/>
            <person name="Lipzen A."/>
            <person name="Dockter R."/>
            <person name="Kennedy M."/>
            <person name="Grigoriev I.V."/>
            <person name="Spatafora J.W."/>
        </authorList>
    </citation>
    <scope>NUCLEOTIDE SEQUENCE [LARGE SCALE GENOMIC DNA]</scope>
    <source>
        <strain evidence="3 4">CBS 120377</strain>
    </source>
</reference>
<dbReference type="PANTHER" id="PTHR11177">
    <property type="entry name" value="CHITINASE"/>
    <property type="match status" value="1"/>
</dbReference>
<accession>A0A132BC08</accession>
<organism evidence="3 4">
    <name type="scientific">Mollisia scopiformis</name>
    <name type="common">Conifer needle endophyte fungus</name>
    <name type="synonym">Phialocephala scopiformis</name>
    <dbReference type="NCBI Taxonomy" id="149040"/>
    <lineage>
        <taxon>Eukaryota</taxon>
        <taxon>Fungi</taxon>
        <taxon>Dikarya</taxon>
        <taxon>Ascomycota</taxon>
        <taxon>Pezizomycotina</taxon>
        <taxon>Leotiomycetes</taxon>
        <taxon>Helotiales</taxon>
        <taxon>Mollisiaceae</taxon>
        <taxon>Mollisia</taxon>
    </lineage>
</organism>
<dbReference type="InterPro" id="IPR017853">
    <property type="entry name" value="GH"/>
</dbReference>
<evidence type="ECO:0000256" key="1">
    <source>
        <dbReference type="SAM" id="MobiDB-lite"/>
    </source>
</evidence>
<dbReference type="KEGG" id="psco:LY89DRAFT_761555"/>
<dbReference type="InterPro" id="IPR050314">
    <property type="entry name" value="Glycosyl_Hydrlase_18"/>
</dbReference>
<keyword evidence="4" id="KW-1185">Reference proteome</keyword>
<dbReference type="GO" id="GO:0005975">
    <property type="term" value="P:carbohydrate metabolic process"/>
    <property type="evidence" value="ECO:0007669"/>
    <property type="project" value="InterPro"/>
</dbReference>
<keyword evidence="3" id="KW-0378">Hydrolase</keyword>
<name>A0A132BC08_MOLSC</name>
<dbReference type="STRING" id="149040.A0A132BC08"/>
<dbReference type="InterPro" id="IPR001223">
    <property type="entry name" value="Glyco_hydro18_cat"/>
</dbReference>
<dbReference type="PANTHER" id="PTHR11177:SF333">
    <property type="entry name" value="CHITINASE"/>
    <property type="match status" value="1"/>
</dbReference>
<proteinExistence type="predicted"/>
<dbReference type="PROSITE" id="PS51910">
    <property type="entry name" value="GH18_2"/>
    <property type="match status" value="1"/>
</dbReference>
<evidence type="ECO:0000313" key="3">
    <source>
        <dbReference type="EMBL" id="KUJ09803.1"/>
    </source>
</evidence>
<dbReference type="AlphaFoldDB" id="A0A132BC08"/>
<feature type="region of interest" description="Disordered" evidence="1">
    <location>
        <begin position="202"/>
        <end position="236"/>
    </location>
</feature>
<dbReference type="OrthoDB" id="73875at2759"/>
<protein>
    <submittedName>
        <fullName evidence="3">Glycoside hydrolase</fullName>
    </submittedName>
</protein>
<dbReference type="InParanoid" id="A0A132BC08"/>
<dbReference type="GeneID" id="28831277"/>
<dbReference type="Gene3D" id="3.20.20.80">
    <property type="entry name" value="Glycosidases"/>
    <property type="match status" value="1"/>
</dbReference>
<dbReference type="RefSeq" id="XP_018064158.1">
    <property type="nucleotide sequence ID" value="XM_018221551.1"/>
</dbReference>
<dbReference type="GO" id="GO:0016787">
    <property type="term" value="F:hydrolase activity"/>
    <property type="evidence" value="ECO:0007669"/>
    <property type="project" value="UniProtKB-KW"/>
</dbReference>
<dbReference type="Pfam" id="PF00704">
    <property type="entry name" value="Glyco_hydro_18"/>
    <property type="match status" value="1"/>
</dbReference>
<dbReference type="SUPFAM" id="SSF51445">
    <property type="entry name" value="(Trans)glycosidases"/>
    <property type="match status" value="1"/>
</dbReference>
<evidence type="ECO:0000313" key="4">
    <source>
        <dbReference type="Proteomes" id="UP000070700"/>
    </source>
</evidence>
<sequence>MYSSMASSAGNRARFIAGLKQFMATYGFDGVDLEYPQVDDLRGADGDKVNCVSLIKEMKATFGTRYGISVTLPTSYWCLQHFDLPGIYDSIDWFNLMSYDNSGFKFIGPLVPPHTNITEIEGGLDLLGRAGVAPSKVVLGQGWTCCASFLSAVGTSIPIIGEIADIAEIVATPAIIELCVKGVEKEGKAEFKVFGKEHTLDINKPTDKPSATRLKESSHSTASTKTACSKKPQADMAAREIDADDDDCLDAQKKMTTETADHAGIGPDFNGEFLCMWATERQACMHYRSMHSVHPDSHYNSITCPYYWVDAKGRPVVAEYNKGRKAAGWFARSHLEAQIAKETNGLQHCSTRSTMAENS</sequence>
<dbReference type="EMBL" id="KQ947431">
    <property type="protein sequence ID" value="KUJ09803.1"/>
    <property type="molecule type" value="Genomic_DNA"/>
</dbReference>
<evidence type="ECO:0000259" key="2">
    <source>
        <dbReference type="PROSITE" id="PS51910"/>
    </source>
</evidence>
<dbReference type="Proteomes" id="UP000070700">
    <property type="component" value="Unassembled WGS sequence"/>
</dbReference>
<feature type="domain" description="GH18" evidence="2">
    <location>
        <begin position="1"/>
        <end position="259"/>
    </location>
</feature>